<evidence type="ECO:0000313" key="2">
    <source>
        <dbReference type="Proteomes" id="UP000194236"/>
    </source>
</evidence>
<keyword evidence="2" id="KW-1185">Reference proteome</keyword>
<evidence type="ECO:0008006" key="3">
    <source>
        <dbReference type="Google" id="ProtNLM"/>
    </source>
</evidence>
<dbReference type="EMBL" id="MUJZ01030944">
    <property type="protein sequence ID" value="OTF77774.1"/>
    <property type="molecule type" value="Genomic_DNA"/>
</dbReference>
<dbReference type="InterPro" id="IPR015422">
    <property type="entry name" value="PyrdxlP-dep_Trfase_small"/>
</dbReference>
<dbReference type="OrthoDB" id="10263824at2759"/>
<dbReference type="AlphaFoldDB" id="A0A1Y3BCM2"/>
<dbReference type="Gene3D" id="3.90.1150.10">
    <property type="entry name" value="Aspartate Aminotransferase, domain 1"/>
    <property type="match status" value="1"/>
</dbReference>
<sequence length="59" mass="7122">MKKKKDHSYRVFKKVARDAKNFPYAKEFSDEQNKRRIQVWCSNDYMGITTHPEVKQAIM</sequence>
<gene>
    <name evidence="1" type="ORF">BLA29_014966</name>
</gene>
<dbReference type="Proteomes" id="UP000194236">
    <property type="component" value="Unassembled WGS sequence"/>
</dbReference>
<proteinExistence type="predicted"/>
<reference evidence="1 2" key="1">
    <citation type="submission" date="2017-03" db="EMBL/GenBank/DDBJ databases">
        <title>Genome Survey of Euroglyphus maynei.</title>
        <authorList>
            <person name="Arlian L.G."/>
            <person name="Morgan M.S."/>
            <person name="Rider S.D."/>
        </authorList>
    </citation>
    <scope>NUCLEOTIDE SEQUENCE [LARGE SCALE GENOMIC DNA]</scope>
    <source>
        <strain evidence="1">Arlian Lab</strain>
        <tissue evidence="1">Whole body</tissue>
    </source>
</reference>
<evidence type="ECO:0000313" key="1">
    <source>
        <dbReference type="EMBL" id="OTF77774.1"/>
    </source>
</evidence>
<protein>
    <recommendedName>
        <fullName evidence="3">5-aminolevulinate synthase</fullName>
    </recommendedName>
</protein>
<name>A0A1Y3BCM2_EURMA</name>
<comment type="caution">
    <text evidence="1">The sequence shown here is derived from an EMBL/GenBank/DDBJ whole genome shotgun (WGS) entry which is preliminary data.</text>
</comment>
<accession>A0A1Y3BCM2</accession>
<organism evidence="1 2">
    <name type="scientific">Euroglyphus maynei</name>
    <name type="common">Mayne's house dust mite</name>
    <dbReference type="NCBI Taxonomy" id="6958"/>
    <lineage>
        <taxon>Eukaryota</taxon>
        <taxon>Metazoa</taxon>
        <taxon>Ecdysozoa</taxon>
        <taxon>Arthropoda</taxon>
        <taxon>Chelicerata</taxon>
        <taxon>Arachnida</taxon>
        <taxon>Acari</taxon>
        <taxon>Acariformes</taxon>
        <taxon>Sarcoptiformes</taxon>
        <taxon>Astigmata</taxon>
        <taxon>Psoroptidia</taxon>
        <taxon>Analgoidea</taxon>
        <taxon>Pyroglyphidae</taxon>
        <taxon>Pyroglyphinae</taxon>
        <taxon>Euroglyphus</taxon>
    </lineage>
</organism>